<dbReference type="GO" id="GO:0016020">
    <property type="term" value="C:membrane"/>
    <property type="evidence" value="ECO:0007669"/>
    <property type="project" value="UniProtKB-SubCell"/>
</dbReference>
<feature type="transmembrane region" description="Helical" evidence="5">
    <location>
        <begin position="12"/>
        <end position="30"/>
    </location>
</feature>
<dbReference type="OrthoDB" id="9791120at2"/>
<evidence type="ECO:0000256" key="3">
    <source>
        <dbReference type="ARBA" id="ARBA00022989"/>
    </source>
</evidence>
<dbReference type="EMBL" id="AKWZ02000011">
    <property type="protein sequence ID" value="EPG72493.1"/>
    <property type="molecule type" value="Genomic_DNA"/>
</dbReference>
<organism evidence="6 7">
    <name type="scientific">Leptospira fainei serovar Hurstbridge str. BUT 6</name>
    <dbReference type="NCBI Taxonomy" id="1193011"/>
    <lineage>
        <taxon>Bacteria</taxon>
        <taxon>Pseudomonadati</taxon>
        <taxon>Spirochaetota</taxon>
        <taxon>Spirochaetia</taxon>
        <taxon>Leptospirales</taxon>
        <taxon>Leptospiraceae</taxon>
        <taxon>Leptospira</taxon>
    </lineage>
</organism>
<dbReference type="STRING" id="1193011.LEP1GSC058_0913"/>
<feature type="transmembrane region" description="Helical" evidence="5">
    <location>
        <begin position="104"/>
        <end position="122"/>
    </location>
</feature>
<dbReference type="AlphaFoldDB" id="S3UT96"/>
<keyword evidence="7" id="KW-1185">Reference proteome</keyword>
<keyword evidence="3 5" id="KW-1133">Transmembrane helix</keyword>
<dbReference type="RefSeq" id="WP_016551062.1">
    <property type="nucleotide sequence ID" value="NZ_AKWZ02000011.1"/>
</dbReference>
<evidence type="ECO:0000256" key="4">
    <source>
        <dbReference type="ARBA" id="ARBA00023136"/>
    </source>
</evidence>
<keyword evidence="4 5" id="KW-0472">Membrane</keyword>
<proteinExistence type="predicted"/>
<sequence length="130" mass="14345">MLSLTQPIKNRISTILSILSAIIFLQTLFFKFTGAQESVEIFSSLGVEPWGRIWTGTFEFLIAILLLIPPLRFIGAMGGFFLMIGAVFSHLLFLGIVIHEDGGLLFGLALFTLVSCAVILSIEWDNRPPS</sequence>
<comment type="subcellular location">
    <subcellularLocation>
        <location evidence="1">Membrane</location>
        <topology evidence="1">Multi-pass membrane protein</topology>
    </subcellularLocation>
</comment>
<evidence type="ECO:0000313" key="7">
    <source>
        <dbReference type="Proteomes" id="UP000014540"/>
    </source>
</evidence>
<dbReference type="Proteomes" id="UP000014540">
    <property type="component" value="Unassembled WGS sequence"/>
</dbReference>
<comment type="caution">
    <text evidence="6">The sequence shown here is derived from an EMBL/GenBank/DDBJ whole genome shotgun (WGS) entry which is preliminary data.</text>
</comment>
<evidence type="ECO:0000256" key="5">
    <source>
        <dbReference type="SAM" id="Phobius"/>
    </source>
</evidence>
<evidence type="ECO:0000313" key="6">
    <source>
        <dbReference type="EMBL" id="EPG72493.1"/>
    </source>
</evidence>
<name>S3UT96_9LEPT</name>
<dbReference type="InterPro" id="IPR032808">
    <property type="entry name" value="DoxX"/>
</dbReference>
<protein>
    <submittedName>
        <fullName evidence="6">DoxX-like family protein</fullName>
    </submittedName>
</protein>
<dbReference type="Pfam" id="PF13564">
    <property type="entry name" value="DoxX_2"/>
    <property type="match status" value="1"/>
</dbReference>
<feature type="transmembrane region" description="Helical" evidence="5">
    <location>
        <begin position="50"/>
        <end position="68"/>
    </location>
</feature>
<evidence type="ECO:0000256" key="1">
    <source>
        <dbReference type="ARBA" id="ARBA00004141"/>
    </source>
</evidence>
<feature type="transmembrane region" description="Helical" evidence="5">
    <location>
        <begin position="80"/>
        <end position="98"/>
    </location>
</feature>
<accession>S3UT96</accession>
<evidence type="ECO:0000256" key="2">
    <source>
        <dbReference type="ARBA" id="ARBA00022692"/>
    </source>
</evidence>
<reference evidence="6" key="1">
    <citation type="submission" date="2013-04" db="EMBL/GenBank/DDBJ databases">
        <authorList>
            <person name="Harkins D.M."/>
            <person name="Durkin A.S."/>
            <person name="Selengut J.D."/>
            <person name="Sanka R."/>
            <person name="DePew J."/>
            <person name="Purushe J."/>
            <person name="Ahmed A."/>
            <person name="van der Linden H."/>
            <person name="Goris M.G.A."/>
            <person name="Hartskeerl R.A."/>
            <person name="Vinetz J.M."/>
            <person name="Sutton G.G."/>
            <person name="Nelson W.C."/>
            <person name="Fouts D.E."/>
        </authorList>
    </citation>
    <scope>NUCLEOTIDE SEQUENCE [LARGE SCALE GENOMIC DNA]</scope>
    <source>
        <strain evidence="6">BUT 6</strain>
    </source>
</reference>
<keyword evidence="2 5" id="KW-0812">Transmembrane</keyword>
<gene>
    <name evidence="6" type="ORF">LEP1GSC058_0913</name>
</gene>